<keyword evidence="1" id="KW-0472">Membrane</keyword>
<protein>
    <submittedName>
        <fullName evidence="2">Uncharacterized protein</fullName>
    </submittedName>
</protein>
<organism evidence="2">
    <name type="scientific">Rhipicephalus microplus</name>
    <name type="common">Cattle tick</name>
    <name type="synonym">Boophilus microplus</name>
    <dbReference type="NCBI Taxonomy" id="6941"/>
    <lineage>
        <taxon>Eukaryota</taxon>
        <taxon>Metazoa</taxon>
        <taxon>Ecdysozoa</taxon>
        <taxon>Arthropoda</taxon>
        <taxon>Chelicerata</taxon>
        <taxon>Arachnida</taxon>
        <taxon>Acari</taxon>
        <taxon>Parasitiformes</taxon>
        <taxon>Ixodida</taxon>
        <taxon>Ixodoidea</taxon>
        <taxon>Ixodidae</taxon>
        <taxon>Rhipicephalinae</taxon>
        <taxon>Rhipicephalus</taxon>
        <taxon>Boophilus</taxon>
    </lineage>
</organism>
<keyword evidence="1" id="KW-1133">Transmembrane helix</keyword>
<proteinExistence type="predicted"/>
<name>A0A6G5AGU6_RHIMP</name>
<sequence length="156" mass="18760">MQSPTYSCTHIRNLEHPHSVHEGLRFFTFSSDLRPFSFCRFTMFLHYYLLCILRKRLLYLCCAVIEHPVFSVFLNQCRLSLCVLCRSTLPIHLIELFLWRFLLHSQLCNHMWNSCVITLSPLLYSFIWFFRLRGFFCVLPRLYFCVLIMIVFICPS</sequence>
<feature type="transmembrane region" description="Helical" evidence="1">
    <location>
        <begin position="135"/>
        <end position="154"/>
    </location>
</feature>
<accession>A0A6G5AGU6</accession>
<dbReference type="AlphaFoldDB" id="A0A6G5AGU6"/>
<evidence type="ECO:0000313" key="2">
    <source>
        <dbReference type="EMBL" id="NIE50039.1"/>
    </source>
</evidence>
<evidence type="ECO:0000256" key="1">
    <source>
        <dbReference type="SAM" id="Phobius"/>
    </source>
</evidence>
<dbReference type="EMBL" id="GIKN01007766">
    <property type="protein sequence ID" value="NIE50039.1"/>
    <property type="molecule type" value="Transcribed_RNA"/>
</dbReference>
<keyword evidence="1" id="KW-0812">Transmembrane</keyword>
<reference evidence="2" key="1">
    <citation type="submission" date="2020-03" db="EMBL/GenBank/DDBJ databases">
        <title>A transcriptome and proteome of the tick Rhipicephalus microplus shaped by the genetic composition of its hosts and developmental stage.</title>
        <authorList>
            <person name="Garcia G.R."/>
            <person name="Ribeiro J.M.C."/>
            <person name="Maruyama S.R."/>
            <person name="Gardinasse L.G."/>
            <person name="Nelson K."/>
            <person name="Ferreira B.R."/>
            <person name="Andrade T.G."/>
            <person name="Santos I.K.F.M."/>
        </authorList>
    </citation>
    <scope>NUCLEOTIDE SEQUENCE</scope>
    <source>
        <strain evidence="2">NSGR</strain>
        <tissue evidence="2">Salivary glands</tissue>
    </source>
</reference>